<dbReference type="GO" id="GO:0006508">
    <property type="term" value="P:proteolysis"/>
    <property type="evidence" value="ECO:0007669"/>
    <property type="project" value="UniProtKB-KW"/>
</dbReference>
<dbReference type="Pfam" id="PF08496">
    <property type="entry name" value="Peptidase_S49_N"/>
    <property type="match status" value="1"/>
</dbReference>
<dbReference type="EMBL" id="JBHRSS010000006">
    <property type="protein sequence ID" value="MFC3104904.1"/>
    <property type="molecule type" value="Genomic_DNA"/>
</dbReference>
<keyword evidence="8 10" id="KW-1133">Transmembrane helix</keyword>
<evidence type="ECO:0000256" key="3">
    <source>
        <dbReference type="ARBA" id="ARBA00022475"/>
    </source>
</evidence>
<evidence type="ECO:0000259" key="11">
    <source>
        <dbReference type="Pfam" id="PF01343"/>
    </source>
</evidence>
<evidence type="ECO:0000256" key="7">
    <source>
        <dbReference type="ARBA" id="ARBA00022825"/>
    </source>
</evidence>
<dbReference type="InterPro" id="IPR002142">
    <property type="entry name" value="Peptidase_S49"/>
</dbReference>
<dbReference type="Pfam" id="PF01343">
    <property type="entry name" value="Peptidase_S49"/>
    <property type="match status" value="1"/>
</dbReference>
<dbReference type="InterPro" id="IPR013703">
    <property type="entry name" value="Peptidase_S49_N_proteobac"/>
</dbReference>
<evidence type="ECO:0000256" key="2">
    <source>
        <dbReference type="ARBA" id="ARBA00008683"/>
    </source>
</evidence>
<keyword evidence="6 13" id="KW-0378">Hydrolase</keyword>
<dbReference type="Gene3D" id="3.90.226.10">
    <property type="entry name" value="2-enoyl-CoA Hydratase, Chain A, domain 1"/>
    <property type="match status" value="1"/>
</dbReference>
<accession>A0ABV7EQ67</accession>
<feature type="domain" description="Peptidase S49 N-terminal proteobacteria" evidence="12">
    <location>
        <begin position="6"/>
        <end position="158"/>
    </location>
</feature>
<keyword evidence="7" id="KW-0720">Serine protease</keyword>
<dbReference type="CDD" id="cd07023">
    <property type="entry name" value="S49_Sppa_N_C"/>
    <property type="match status" value="1"/>
</dbReference>
<keyword evidence="3" id="KW-1003">Cell membrane</keyword>
<dbReference type="InterPro" id="IPR029045">
    <property type="entry name" value="ClpP/crotonase-like_dom_sf"/>
</dbReference>
<evidence type="ECO:0000256" key="5">
    <source>
        <dbReference type="ARBA" id="ARBA00022692"/>
    </source>
</evidence>
<keyword evidence="14" id="KW-1185">Reference proteome</keyword>
<dbReference type="RefSeq" id="WP_380690465.1">
    <property type="nucleotide sequence ID" value="NZ_JBHRSS010000006.1"/>
</dbReference>
<dbReference type="Proteomes" id="UP001595462">
    <property type="component" value="Unassembled WGS sequence"/>
</dbReference>
<protein>
    <submittedName>
        <fullName evidence="13">Protease SohB</fullName>
        <ecNumber evidence="13">3.4.21.-</ecNumber>
    </submittedName>
</protein>
<feature type="domain" description="Peptidase S49" evidence="11">
    <location>
        <begin position="161"/>
        <end position="306"/>
    </location>
</feature>
<dbReference type="EC" id="3.4.21.-" evidence="13"/>
<name>A0ABV7EQ67_9GAMM</name>
<keyword evidence="9 10" id="KW-0472">Membrane</keyword>
<dbReference type="GO" id="GO:0008233">
    <property type="term" value="F:peptidase activity"/>
    <property type="evidence" value="ECO:0007669"/>
    <property type="project" value="UniProtKB-KW"/>
</dbReference>
<keyword evidence="4 13" id="KW-0645">Protease</keyword>
<dbReference type="InterPro" id="IPR047272">
    <property type="entry name" value="S49_SppA_C"/>
</dbReference>
<keyword evidence="5 10" id="KW-0812">Transmembrane</keyword>
<comment type="subcellular location">
    <subcellularLocation>
        <location evidence="1">Cell membrane</location>
    </subcellularLocation>
</comment>
<dbReference type="SUPFAM" id="SSF52096">
    <property type="entry name" value="ClpP/crotonase"/>
    <property type="match status" value="1"/>
</dbReference>
<evidence type="ECO:0000256" key="9">
    <source>
        <dbReference type="ARBA" id="ARBA00023136"/>
    </source>
</evidence>
<sequence>MELIADFAVNYGLFLAKAATVVIAIGLSVAWIVSAIAQARAARDGDTLEIHHVNERLDRMADTLNGQLLNAAEYKARSKRKKAEAKQKAKAEKLGKRHEPRRLFVLDFDGDIRASAVEQMRDAITAVLQVVEADDEVLVRLESAGGMVHSYGLAASQLARLRDAGVRLTVSVDRLAASGGYMMACVGERIVAAPFAIIGSIGVVAQIPNFNRLLKDKQIDFELHTAGDYKRTLTMFGENTDEGREKFRAELEDTHHLFKDFVRRYRPSLDIDKVATGEHWYGTQALDLKLVDAVATSDDLMLTAARDGRDVFTVGIQHKSGLISRLTEQGRLAISRNLAESGLARVVHRPTQP</sequence>
<gene>
    <name evidence="13" type="primary">sohB</name>
    <name evidence="13" type="ORF">ACFOSU_13565</name>
</gene>
<evidence type="ECO:0000256" key="4">
    <source>
        <dbReference type="ARBA" id="ARBA00022670"/>
    </source>
</evidence>
<dbReference type="NCBIfam" id="NF008745">
    <property type="entry name" value="PRK11778.1"/>
    <property type="match status" value="1"/>
</dbReference>
<evidence type="ECO:0000256" key="10">
    <source>
        <dbReference type="SAM" id="Phobius"/>
    </source>
</evidence>
<reference evidence="14" key="1">
    <citation type="journal article" date="2019" name="Int. J. Syst. Evol. Microbiol.">
        <title>The Global Catalogue of Microorganisms (GCM) 10K type strain sequencing project: providing services to taxonomists for standard genome sequencing and annotation.</title>
        <authorList>
            <consortium name="The Broad Institute Genomics Platform"/>
            <consortium name="The Broad Institute Genome Sequencing Center for Infectious Disease"/>
            <person name="Wu L."/>
            <person name="Ma J."/>
        </authorList>
    </citation>
    <scope>NUCLEOTIDE SEQUENCE [LARGE SCALE GENOMIC DNA]</scope>
    <source>
        <strain evidence="14">KCTC 52640</strain>
    </source>
</reference>
<evidence type="ECO:0000256" key="6">
    <source>
        <dbReference type="ARBA" id="ARBA00022801"/>
    </source>
</evidence>
<comment type="similarity">
    <text evidence="2">Belongs to the peptidase S49 family.</text>
</comment>
<dbReference type="PANTHER" id="PTHR42987">
    <property type="entry name" value="PEPTIDASE S49"/>
    <property type="match status" value="1"/>
</dbReference>
<feature type="transmembrane region" description="Helical" evidence="10">
    <location>
        <begin position="12"/>
        <end position="33"/>
    </location>
</feature>
<evidence type="ECO:0000256" key="8">
    <source>
        <dbReference type="ARBA" id="ARBA00022989"/>
    </source>
</evidence>
<dbReference type="PANTHER" id="PTHR42987:SF4">
    <property type="entry name" value="PROTEASE SOHB-RELATED"/>
    <property type="match status" value="1"/>
</dbReference>
<evidence type="ECO:0000256" key="1">
    <source>
        <dbReference type="ARBA" id="ARBA00004236"/>
    </source>
</evidence>
<organism evidence="13 14">
    <name type="scientific">Salinisphaera aquimarina</name>
    <dbReference type="NCBI Taxonomy" id="2094031"/>
    <lineage>
        <taxon>Bacteria</taxon>
        <taxon>Pseudomonadati</taxon>
        <taxon>Pseudomonadota</taxon>
        <taxon>Gammaproteobacteria</taxon>
        <taxon>Salinisphaerales</taxon>
        <taxon>Salinisphaeraceae</taxon>
        <taxon>Salinisphaera</taxon>
    </lineage>
</organism>
<comment type="caution">
    <text evidence="13">The sequence shown here is derived from an EMBL/GenBank/DDBJ whole genome shotgun (WGS) entry which is preliminary data.</text>
</comment>
<dbReference type="Gene3D" id="6.20.330.10">
    <property type="match status" value="1"/>
</dbReference>
<proteinExistence type="inferred from homology"/>
<evidence type="ECO:0000313" key="14">
    <source>
        <dbReference type="Proteomes" id="UP001595462"/>
    </source>
</evidence>
<evidence type="ECO:0000259" key="12">
    <source>
        <dbReference type="Pfam" id="PF08496"/>
    </source>
</evidence>
<evidence type="ECO:0000313" key="13">
    <source>
        <dbReference type="EMBL" id="MFC3104904.1"/>
    </source>
</evidence>